<name>A0A1H7ZMG2_9ACTN</name>
<organism evidence="2 3">
    <name type="scientific">Nonomuraea pusilla</name>
    <dbReference type="NCBI Taxonomy" id="46177"/>
    <lineage>
        <taxon>Bacteria</taxon>
        <taxon>Bacillati</taxon>
        <taxon>Actinomycetota</taxon>
        <taxon>Actinomycetes</taxon>
        <taxon>Streptosporangiales</taxon>
        <taxon>Streptosporangiaceae</taxon>
        <taxon>Nonomuraea</taxon>
    </lineage>
</organism>
<proteinExistence type="inferred from homology"/>
<gene>
    <name evidence="2" type="ORF">SAMN05660976_05503</name>
</gene>
<dbReference type="Proteomes" id="UP000198953">
    <property type="component" value="Unassembled WGS sequence"/>
</dbReference>
<accession>A0A1H7ZMG2</accession>
<dbReference type="InterPro" id="IPR004323">
    <property type="entry name" value="Ion_tolerance_CutA"/>
</dbReference>
<dbReference type="PANTHER" id="PTHR23419:SF8">
    <property type="entry name" value="FI09726P"/>
    <property type="match status" value="1"/>
</dbReference>
<dbReference type="EMBL" id="FOBF01000015">
    <property type="protein sequence ID" value="SEM58728.1"/>
    <property type="molecule type" value="Genomic_DNA"/>
</dbReference>
<dbReference type="GO" id="GO:0005507">
    <property type="term" value="F:copper ion binding"/>
    <property type="evidence" value="ECO:0007669"/>
    <property type="project" value="TreeGrafter"/>
</dbReference>
<comment type="similarity">
    <text evidence="1">Belongs to the CutA family.</text>
</comment>
<dbReference type="Gene3D" id="3.30.70.120">
    <property type="match status" value="1"/>
</dbReference>
<dbReference type="Pfam" id="PF03091">
    <property type="entry name" value="CutA1"/>
    <property type="match status" value="1"/>
</dbReference>
<keyword evidence="3" id="KW-1185">Reference proteome</keyword>
<evidence type="ECO:0000313" key="2">
    <source>
        <dbReference type="EMBL" id="SEM58728.1"/>
    </source>
</evidence>
<dbReference type="OrthoDB" id="37622at2"/>
<dbReference type="RefSeq" id="WP_055504918.1">
    <property type="nucleotide sequence ID" value="NZ_BBZG01000002.1"/>
</dbReference>
<sequence length="112" mass="12401">MGQAGTGAEYVEVRVTAGSRDEADRLAAAVVTHRLAACAQVVGPITSTYRWNGAVERSDEWLLLMKTTLERFDDLAAHVRRLHSYDVPEIAAVPLTAGTDAYLRWIREETSR</sequence>
<evidence type="ECO:0000313" key="3">
    <source>
        <dbReference type="Proteomes" id="UP000198953"/>
    </source>
</evidence>
<dbReference type="GO" id="GO:0010038">
    <property type="term" value="P:response to metal ion"/>
    <property type="evidence" value="ECO:0007669"/>
    <property type="project" value="InterPro"/>
</dbReference>
<dbReference type="InterPro" id="IPR011322">
    <property type="entry name" value="N-reg_PII-like_a/b"/>
</dbReference>
<protein>
    <submittedName>
        <fullName evidence="2">Divalent cation tolerance protein</fullName>
    </submittedName>
</protein>
<dbReference type="STRING" id="46177.SAMN05660976_05503"/>
<reference evidence="2 3" key="1">
    <citation type="submission" date="2016-10" db="EMBL/GenBank/DDBJ databases">
        <authorList>
            <person name="de Groot N.N."/>
        </authorList>
    </citation>
    <scope>NUCLEOTIDE SEQUENCE [LARGE SCALE GENOMIC DNA]</scope>
    <source>
        <strain evidence="2 3">DSM 43357</strain>
    </source>
</reference>
<dbReference type="InterPro" id="IPR015867">
    <property type="entry name" value="N-reg_PII/ATP_PRibTrfase_C"/>
</dbReference>
<dbReference type="PANTHER" id="PTHR23419">
    <property type="entry name" value="DIVALENT CATION TOLERANCE CUTA-RELATED"/>
    <property type="match status" value="1"/>
</dbReference>
<dbReference type="AlphaFoldDB" id="A0A1H7ZMG2"/>
<evidence type="ECO:0000256" key="1">
    <source>
        <dbReference type="ARBA" id="ARBA00010169"/>
    </source>
</evidence>
<dbReference type="SUPFAM" id="SSF54913">
    <property type="entry name" value="GlnB-like"/>
    <property type="match status" value="1"/>
</dbReference>